<accession>A0A941IHC9</accession>
<evidence type="ECO:0000256" key="1">
    <source>
        <dbReference type="SAM" id="Phobius"/>
    </source>
</evidence>
<evidence type="ECO:0000313" key="2">
    <source>
        <dbReference type="EMBL" id="MBR7800850.1"/>
    </source>
</evidence>
<gene>
    <name evidence="2" type="ORF">KDM90_12645</name>
</gene>
<keyword evidence="1" id="KW-0472">Membrane</keyword>
<organism evidence="2 3">
    <name type="scientific">Undibacterium fentianense</name>
    <dbReference type="NCBI Taxonomy" id="2828728"/>
    <lineage>
        <taxon>Bacteria</taxon>
        <taxon>Pseudomonadati</taxon>
        <taxon>Pseudomonadota</taxon>
        <taxon>Betaproteobacteria</taxon>
        <taxon>Burkholderiales</taxon>
        <taxon>Oxalobacteraceae</taxon>
        <taxon>Undibacterium</taxon>
    </lineage>
</organism>
<feature type="transmembrane region" description="Helical" evidence="1">
    <location>
        <begin position="265"/>
        <end position="289"/>
    </location>
</feature>
<dbReference type="EMBL" id="JAGSPJ010000005">
    <property type="protein sequence ID" value="MBR7800850.1"/>
    <property type="molecule type" value="Genomic_DNA"/>
</dbReference>
<name>A0A941IHC9_9BURK</name>
<comment type="caution">
    <text evidence="2">The sequence shown here is derived from an EMBL/GenBank/DDBJ whole genome shotgun (WGS) entry which is preliminary data.</text>
</comment>
<dbReference type="PROSITE" id="PS51257">
    <property type="entry name" value="PROKAR_LIPOPROTEIN"/>
    <property type="match status" value="1"/>
</dbReference>
<evidence type="ECO:0000313" key="3">
    <source>
        <dbReference type="Proteomes" id="UP000678545"/>
    </source>
</evidence>
<dbReference type="RefSeq" id="WP_212675978.1">
    <property type="nucleotide sequence ID" value="NZ_JAGSPJ010000005.1"/>
</dbReference>
<keyword evidence="1" id="KW-0812">Transmembrane</keyword>
<sequence length="434" mass="47209">MKSSLLLALQGSWLSCRDGVWAETTEFPRLPANTNILCDFDSAPFGVMPVDTRPDFAAAVIEKTLRSEGLVDGEVHMLPHRIFAVGGGSKVLYTAVPLTFWQSVFAWLGTQTDIHLLFSVETAMLALSQKHDAVLCRVGRQFRLLVSNPTTLVSISVNAYSDDIDDIETALNNLCDQARPQWSPRNEKMNILWVDLLAPGKNVEAAHTAHVAKRLGVQVVVAPTVAFGNAEKTLHSAADTFMDVLSWRNALNPTLDRVASASDRFGLPIAALTAACGAGLLAVSAFWGIQTAQMKSREQDITQEIAKIDAQNGQYAVSPNTLLEPFKPTTQFLGKLQEAVNSPDPLDFLAHLRKASEQRVRVMRVRLNPLDGSFRVDGVPYTDVASANSLSGFIAEMQVLGYELKSEDPGSQGQQTGYFSYSVTKSKNSAGGKL</sequence>
<dbReference type="AlphaFoldDB" id="A0A941IHC9"/>
<keyword evidence="3" id="KW-1185">Reference proteome</keyword>
<dbReference type="Proteomes" id="UP000678545">
    <property type="component" value="Unassembled WGS sequence"/>
</dbReference>
<reference evidence="2" key="1">
    <citation type="submission" date="2021-04" db="EMBL/GenBank/DDBJ databases">
        <title>novel species isolated from subtropical streams in China.</title>
        <authorList>
            <person name="Lu H."/>
        </authorList>
    </citation>
    <scope>NUCLEOTIDE SEQUENCE</scope>
    <source>
        <strain evidence="2">FT137W</strain>
    </source>
</reference>
<keyword evidence="1" id="KW-1133">Transmembrane helix</keyword>
<protein>
    <submittedName>
        <fullName evidence="2">Uncharacterized protein</fullName>
    </submittedName>
</protein>
<proteinExistence type="predicted"/>